<evidence type="ECO:0000313" key="2">
    <source>
        <dbReference type="Proteomes" id="UP001174867"/>
    </source>
</evidence>
<organism evidence="1 2">
    <name type="scientific">Citrobacter enshiensis</name>
    <dbReference type="NCBI Taxonomy" id="2971264"/>
    <lineage>
        <taxon>Bacteria</taxon>
        <taxon>Pseudomonadati</taxon>
        <taxon>Pseudomonadota</taxon>
        <taxon>Gammaproteobacteria</taxon>
        <taxon>Enterobacterales</taxon>
        <taxon>Enterobacteriaceae</taxon>
        <taxon>Citrobacter</taxon>
    </lineage>
</organism>
<gene>
    <name evidence="1" type="ORF">Q0A17_21115</name>
</gene>
<name>A0ABT8PZP1_9ENTR</name>
<proteinExistence type="predicted"/>
<dbReference type="EMBL" id="JAUJYW010000011">
    <property type="protein sequence ID" value="MDN8601889.1"/>
    <property type="molecule type" value="Genomic_DNA"/>
</dbReference>
<keyword evidence="2" id="KW-1185">Reference proteome</keyword>
<evidence type="ECO:0000313" key="1">
    <source>
        <dbReference type="EMBL" id="MDN8601889.1"/>
    </source>
</evidence>
<dbReference type="RefSeq" id="WP_301702321.1">
    <property type="nucleotide sequence ID" value="NZ_JAUJYW010000011.1"/>
</dbReference>
<accession>A0ABT8PZP1</accession>
<comment type="caution">
    <text evidence="1">The sequence shown here is derived from an EMBL/GenBank/DDBJ whole genome shotgun (WGS) entry which is preliminary data.</text>
</comment>
<dbReference type="Proteomes" id="UP001174867">
    <property type="component" value="Unassembled WGS sequence"/>
</dbReference>
<sequence>MAILSEINVFLNNIPEWLSSFATALIGALVGGMFTLRGVDREAKITRAEADKESLELQLSVLKGVKGEVYTLINLYNKRMQHFIEDIGPGKMLLIGFPIGDDNFTFYEQNAKIIAKLNDAPRDSIINIYTYARSLIQSFKGNNQLVEDYERIIFDMADNNKNKGMYERLYAAKTEVMIDYAQGIKAIDAELREVINEGFDVIDQEIEALQLKLINSKL</sequence>
<protein>
    <submittedName>
        <fullName evidence="1">Uncharacterized protein</fullName>
    </submittedName>
</protein>
<reference evidence="1 2" key="1">
    <citation type="submission" date="2023-07" db="EMBL/GenBank/DDBJ databases">
        <title>Citrobacter selenititolerans sp. nov., isolated from seleniferous soil.</title>
        <authorList>
            <person name="Zhang S."/>
            <person name="Li K."/>
            <person name="Peng J."/>
            <person name="Wang H."/>
            <person name="Sun J."/>
            <person name="Guo Y."/>
        </authorList>
    </citation>
    <scope>NUCLEOTIDE SEQUENCE [LARGE SCALE GENOMIC DNA]</scope>
    <source>
        <strain evidence="1 2">S2-9</strain>
    </source>
</reference>